<organism evidence="5 6">
    <name type="scientific">Catenulispora pinistramenti</name>
    <dbReference type="NCBI Taxonomy" id="2705254"/>
    <lineage>
        <taxon>Bacteria</taxon>
        <taxon>Bacillati</taxon>
        <taxon>Actinomycetota</taxon>
        <taxon>Actinomycetes</taxon>
        <taxon>Catenulisporales</taxon>
        <taxon>Catenulisporaceae</taxon>
        <taxon>Catenulispora</taxon>
    </lineage>
</organism>
<evidence type="ECO:0000313" key="6">
    <source>
        <dbReference type="Proteomes" id="UP000730482"/>
    </source>
</evidence>
<dbReference type="InterPro" id="IPR036388">
    <property type="entry name" value="WH-like_DNA-bd_sf"/>
</dbReference>
<sequence length="195" mass="19900">MPGSQSAATDPASVPDGIPVAIHTADPITRAGVIELLRAVPCAALVDRVAPGVVVLIAVGDADEGVLVGVDGLVPGAVPVVLATGRVRPGLRTAAARRGVAVAGGAGADFDDLARELREIIERGPVPPAAGSGRLAPREAAVLRLLAEGLSTAEVAVRLAYSERTVKNIVYDLTVRLDVRNRTHAVALAIREGLI</sequence>
<comment type="caution">
    <text evidence="5">The sequence shown here is derived from an EMBL/GenBank/DDBJ whole genome shotgun (WGS) entry which is preliminary data.</text>
</comment>
<dbReference type="PANTHER" id="PTHR44688">
    <property type="entry name" value="DNA-BINDING TRANSCRIPTIONAL ACTIVATOR DEVR_DOSR"/>
    <property type="match status" value="1"/>
</dbReference>
<dbReference type="SMART" id="SM00421">
    <property type="entry name" value="HTH_LUXR"/>
    <property type="match status" value="1"/>
</dbReference>
<keyword evidence="1" id="KW-0805">Transcription regulation</keyword>
<proteinExistence type="predicted"/>
<dbReference type="PANTHER" id="PTHR44688:SF16">
    <property type="entry name" value="DNA-BINDING TRANSCRIPTIONAL ACTIVATOR DEVR_DOSR"/>
    <property type="match status" value="1"/>
</dbReference>
<dbReference type="PRINTS" id="PR00038">
    <property type="entry name" value="HTHLUXR"/>
</dbReference>
<dbReference type="CDD" id="cd06170">
    <property type="entry name" value="LuxR_C_like"/>
    <property type="match status" value="1"/>
</dbReference>
<reference evidence="5 6" key="1">
    <citation type="submission" date="2020-02" db="EMBL/GenBank/DDBJ databases">
        <title>Acidophilic actinobacteria isolated from forest soil.</title>
        <authorList>
            <person name="Golinska P."/>
        </authorList>
    </citation>
    <scope>NUCLEOTIDE SEQUENCE [LARGE SCALE GENOMIC DNA]</scope>
    <source>
        <strain evidence="5 6">NL8</strain>
    </source>
</reference>
<dbReference type="Pfam" id="PF00196">
    <property type="entry name" value="GerE"/>
    <property type="match status" value="1"/>
</dbReference>
<keyword evidence="6" id="KW-1185">Reference proteome</keyword>
<evidence type="ECO:0000256" key="2">
    <source>
        <dbReference type="ARBA" id="ARBA00023125"/>
    </source>
</evidence>
<dbReference type="SUPFAM" id="SSF46894">
    <property type="entry name" value="C-terminal effector domain of the bipartite response regulators"/>
    <property type="match status" value="1"/>
</dbReference>
<gene>
    <name evidence="5" type="ORF">KGQ19_00025</name>
</gene>
<evidence type="ECO:0000313" key="5">
    <source>
        <dbReference type="EMBL" id="MBS2545243.1"/>
    </source>
</evidence>
<dbReference type="PROSITE" id="PS50043">
    <property type="entry name" value="HTH_LUXR_2"/>
    <property type="match status" value="1"/>
</dbReference>
<keyword evidence="2" id="KW-0238">DNA-binding</keyword>
<keyword evidence="3" id="KW-0804">Transcription</keyword>
<dbReference type="InterPro" id="IPR016032">
    <property type="entry name" value="Sig_transdc_resp-reg_C-effctor"/>
</dbReference>
<accession>A0ABS5KGE9</accession>
<dbReference type="Proteomes" id="UP000730482">
    <property type="component" value="Unassembled WGS sequence"/>
</dbReference>
<evidence type="ECO:0000256" key="3">
    <source>
        <dbReference type="ARBA" id="ARBA00023163"/>
    </source>
</evidence>
<feature type="domain" description="HTH luxR-type" evidence="4">
    <location>
        <begin position="128"/>
        <end position="193"/>
    </location>
</feature>
<dbReference type="InterPro" id="IPR000792">
    <property type="entry name" value="Tscrpt_reg_LuxR_C"/>
</dbReference>
<protein>
    <submittedName>
        <fullName evidence="5">Helix-turn-helix transcriptional regulator</fullName>
    </submittedName>
</protein>
<evidence type="ECO:0000256" key="1">
    <source>
        <dbReference type="ARBA" id="ARBA00023015"/>
    </source>
</evidence>
<name>A0ABS5KGE9_9ACTN</name>
<dbReference type="Gene3D" id="1.10.10.10">
    <property type="entry name" value="Winged helix-like DNA-binding domain superfamily/Winged helix DNA-binding domain"/>
    <property type="match status" value="1"/>
</dbReference>
<evidence type="ECO:0000259" key="4">
    <source>
        <dbReference type="PROSITE" id="PS50043"/>
    </source>
</evidence>
<dbReference type="EMBL" id="JAAFYZ010000001">
    <property type="protein sequence ID" value="MBS2545243.1"/>
    <property type="molecule type" value="Genomic_DNA"/>
</dbReference>